<feature type="transmembrane region" description="Helical" evidence="7">
    <location>
        <begin position="12"/>
        <end position="35"/>
    </location>
</feature>
<keyword evidence="10" id="KW-1185">Reference proteome</keyword>
<dbReference type="InterPro" id="IPR017473">
    <property type="entry name" value="Undecaprenyl-P_gluc_Ptfrase"/>
</dbReference>
<evidence type="ECO:0000313" key="10">
    <source>
        <dbReference type="Proteomes" id="UP001501600"/>
    </source>
</evidence>
<feature type="transmembrane region" description="Helical" evidence="7">
    <location>
        <begin position="110"/>
        <end position="128"/>
    </location>
</feature>
<dbReference type="PANTHER" id="PTHR30576">
    <property type="entry name" value="COLANIC BIOSYNTHESIS UDP-GLUCOSE LIPID CARRIER TRANSFERASE"/>
    <property type="match status" value="1"/>
</dbReference>
<evidence type="ECO:0000256" key="4">
    <source>
        <dbReference type="ARBA" id="ARBA00022692"/>
    </source>
</evidence>
<dbReference type="NCBIfam" id="TIGR03025">
    <property type="entry name" value="EPS_sugtrans"/>
    <property type="match status" value="1"/>
</dbReference>
<evidence type="ECO:0000256" key="6">
    <source>
        <dbReference type="ARBA" id="ARBA00023136"/>
    </source>
</evidence>
<evidence type="ECO:0000259" key="8">
    <source>
        <dbReference type="Pfam" id="PF02397"/>
    </source>
</evidence>
<keyword evidence="5 7" id="KW-1133">Transmembrane helix</keyword>
<gene>
    <name evidence="9" type="primary">vpsL</name>
    <name evidence="9" type="ORF">GCM10025772_24740</name>
</gene>
<feature type="transmembrane region" description="Helical" evidence="7">
    <location>
        <begin position="47"/>
        <end position="66"/>
    </location>
</feature>
<keyword evidence="3" id="KW-0808">Transferase</keyword>
<feature type="transmembrane region" description="Helical" evidence="7">
    <location>
        <begin position="78"/>
        <end position="98"/>
    </location>
</feature>
<dbReference type="NCBIfam" id="TIGR03023">
    <property type="entry name" value="WcaJ_sugtrans"/>
    <property type="match status" value="1"/>
</dbReference>
<feature type="transmembrane region" description="Helical" evidence="7">
    <location>
        <begin position="281"/>
        <end position="302"/>
    </location>
</feature>
<accession>A0ABP9SDW5</accession>
<dbReference type="Proteomes" id="UP001501600">
    <property type="component" value="Unassembled WGS sequence"/>
</dbReference>
<comment type="subcellular location">
    <subcellularLocation>
        <location evidence="1">Membrane</location>
        <topology evidence="1">Multi-pass membrane protein</topology>
    </subcellularLocation>
</comment>
<dbReference type="InterPro" id="IPR036291">
    <property type="entry name" value="NAD(P)-bd_dom_sf"/>
</dbReference>
<evidence type="ECO:0000313" key="9">
    <source>
        <dbReference type="EMBL" id="GAA5193580.1"/>
    </source>
</evidence>
<evidence type="ECO:0000256" key="3">
    <source>
        <dbReference type="ARBA" id="ARBA00022679"/>
    </source>
</evidence>
<comment type="caution">
    <text evidence="9">The sequence shown here is derived from an EMBL/GenBank/DDBJ whole genome shotgun (WGS) entry which is preliminary data.</text>
</comment>
<evidence type="ECO:0000256" key="2">
    <source>
        <dbReference type="ARBA" id="ARBA00006464"/>
    </source>
</evidence>
<comment type="similarity">
    <text evidence="2">Belongs to the bacterial sugar transferase family.</text>
</comment>
<keyword evidence="4 7" id="KW-0812">Transmembrane</keyword>
<keyword evidence="6 7" id="KW-0472">Membrane</keyword>
<dbReference type="SUPFAM" id="SSF51735">
    <property type="entry name" value="NAD(P)-binding Rossmann-fold domains"/>
    <property type="match status" value="1"/>
</dbReference>
<organism evidence="9 10">
    <name type="scientific">Ferrimonas gelatinilytica</name>
    <dbReference type="NCBI Taxonomy" id="1255257"/>
    <lineage>
        <taxon>Bacteria</taxon>
        <taxon>Pseudomonadati</taxon>
        <taxon>Pseudomonadota</taxon>
        <taxon>Gammaproteobacteria</taxon>
        <taxon>Alteromonadales</taxon>
        <taxon>Ferrimonadaceae</taxon>
        <taxon>Ferrimonas</taxon>
    </lineage>
</organism>
<dbReference type="InterPro" id="IPR003362">
    <property type="entry name" value="Bact_transf"/>
</dbReference>
<protein>
    <submittedName>
        <fullName evidence="9">Exopolysaccharide biosynthesis glycosyltransferase VpsL</fullName>
    </submittedName>
</protein>
<feature type="domain" description="Bacterial sugar transferase" evidence="8">
    <location>
        <begin position="276"/>
        <end position="458"/>
    </location>
</feature>
<reference evidence="10" key="1">
    <citation type="journal article" date="2019" name="Int. J. Syst. Evol. Microbiol.">
        <title>The Global Catalogue of Microorganisms (GCM) 10K type strain sequencing project: providing services to taxonomists for standard genome sequencing and annotation.</title>
        <authorList>
            <consortium name="The Broad Institute Genomics Platform"/>
            <consortium name="The Broad Institute Genome Sequencing Center for Infectious Disease"/>
            <person name="Wu L."/>
            <person name="Ma J."/>
        </authorList>
    </citation>
    <scope>NUCLEOTIDE SEQUENCE [LARGE SCALE GENOMIC DNA]</scope>
    <source>
        <strain evidence="10">JCM 18720</strain>
    </source>
</reference>
<evidence type="ECO:0000256" key="1">
    <source>
        <dbReference type="ARBA" id="ARBA00004141"/>
    </source>
</evidence>
<dbReference type="Gene3D" id="3.40.50.720">
    <property type="entry name" value="NAD(P)-binding Rossmann-like Domain"/>
    <property type="match status" value="1"/>
</dbReference>
<dbReference type="EMBL" id="BAABLF010000025">
    <property type="protein sequence ID" value="GAA5193580.1"/>
    <property type="molecule type" value="Genomic_DNA"/>
</dbReference>
<dbReference type="Pfam" id="PF02397">
    <property type="entry name" value="Bac_transf"/>
    <property type="match status" value="1"/>
</dbReference>
<name>A0ABP9SDW5_9GAMM</name>
<dbReference type="InterPro" id="IPR017475">
    <property type="entry name" value="EPS_sugar_tfrase"/>
</dbReference>
<dbReference type="PANTHER" id="PTHR30576:SF21">
    <property type="entry name" value="UDP-GLUCOSE:UNDECAPRENYL-PHOSPHATE GLUCOSE-1-PHOSPHATE TRANSFERASE"/>
    <property type="match status" value="1"/>
</dbReference>
<evidence type="ECO:0000256" key="7">
    <source>
        <dbReference type="SAM" id="Phobius"/>
    </source>
</evidence>
<proteinExistence type="inferred from homology"/>
<evidence type="ECO:0000256" key="5">
    <source>
        <dbReference type="ARBA" id="ARBA00022989"/>
    </source>
</evidence>
<sequence>MVSSELAPSHLAGFWLRLFDLSIILLGMLFARWLFSSPGISDELLAVWSLVAGLLTLYCFEVFSLYRVWRRGQFYQTVATTLMVWAGVVFFLLFLIYFLKLSDELRRAVFMTWVAGVAVGLIFWRWLYHSYLTLQRVSGRQQATALIIGLTPVARRLAQEIAQEPGLGIRVLGFCDDRDVMRIHGAEPGELLGDIDMAIEMASRGGVDKLFIALPMRAEARIADIIERCSNTVSEIHLVPNFFIYNLFNAAWYDVGGLKTLSVYESPIRGPWGALKRAEDIAIAALALMVFALPMLVIAIAIRLESPGPALFRQCRYGLDGKPIEVWKFRSMTIVENGTTIKQATRDDQRVTRLGRILRRTSLDELPQFFNVMQGQMSVVGPRPHAVAHNEHYRALIQGYMLRHKVKPGITGWAQVNGWRGETDTLDKMAKRVEFDLHYITHWSVMLDIRIVAMTLTKGFFHENAY</sequence>
<dbReference type="Pfam" id="PF13727">
    <property type="entry name" value="CoA_binding_3"/>
    <property type="match status" value="1"/>
</dbReference>